<comment type="caution">
    <text evidence="1">The sequence shown here is derived from an EMBL/GenBank/DDBJ whole genome shotgun (WGS) entry which is preliminary data.</text>
</comment>
<dbReference type="EMBL" id="JABFCR010000010">
    <property type="protein sequence ID" value="NNU33430.1"/>
    <property type="molecule type" value="Genomic_DNA"/>
</dbReference>
<keyword evidence="2" id="KW-1185">Reference proteome</keyword>
<protein>
    <submittedName>
        <fullName evidence="1">Uncharacterized protein</fullName>
    </submittedName>
</protein>
<reference evidence="1 2" key="1">
    <citation type="submission" date="2020-05" db="EMBL/GenBank/DDBJ databases">
        <authorList>
            <person name="Khan S.A."/>
            <person name="Jeon C.O."/>
            <person name="Chun B.H."/>
        </authorList>
    </citation>
    <scope>NUCLEOTIDE SEQUENCE [LARGE SCALE GENOMIC DNA]</scope>
    <source>
        <strain evidence="1 2">S1162</strain>
    </source>
</reference>
<name>A0ABX1VZZ0_9SPHI</name>
<accession>A0ABX1VZZ0</accession>
<dbReference type="Proteomes" id="UP000566071">
    <property type="component" value="Unassembled WGS sequence"/>
</dbReference>
<proteinExistence type="predicted"/>
<sequence>MDALIDKYFTVEEGKVIRKELLLGHDIPTNNKGINKTAFETMIIMPITDRKTLDIETGKPSIIKGVQNGYEVTYYLKPLSSNSDNTKLSVYRELLVVENNGVLKISYITDNLRYHK</sequence>
<organism evidence="1 2">
    <name type="scientific">Mucilaginibacter humi</name>
    <dbReference type="NCBI Taxonomy" id="2732510"/>
    <lineage>
        <taxon>Bacteria</taxon>
        <taxon>Pseudomonadati</taxon>
        <taxon>Bacteroidota</taxon>
        <taxon>Sphingobacteriia</taxon>
        <taxon>Sphingobacteriales</taxon>
        <taxon>Sphingobacteriaceae</taxon>
        <taxon>Mucilaginibacter</taxon>
    </lineage>
</organism>
<evidence type="ECO:0000313" key="1">
    <source>
        <dbReference type="EMBL" id="NNU33430.1"/>
    </source>
</evidence>
<gene>
    <name evidence="1" type="ORF">HK413_03325</name>
</gene>
<evidence type="ECO:0000313" key="2">
    <source>
        <dbReference type="Proteomes" id="UP000566071"/>
    </source>
</evidence>